<dbReference type="InterPro" id="IPR033740">
    <property type="entry name" value="Pept_M24B"/>
</dbReference>
<sequence length="720" mass="80122">MKSLLLSICCILVLSPCWAEPIAMYDVDEVSLVRGRAKSRERRAVGERDCSASPPDYPDTIVDTTAQLAKIREYMTQYGYDAYIVPSEDAHGSEYIAAPDARRPYISGFSGSAGLAVVTSTLAAVWTDGRYFIQAEREMICDWMLMKSGEVGVPSTTEWLISDSIDATMGADLPEGAMIGYDPRLMSISTVQSYLSSLEESGRNLTMVANAAANLVDLTWNALGTQPGYPDMPLLVLDTEYSGMSWEDKITDIRAEMTRAGATKLIVPKLDEVAWLFNMRGEDIPYNPMFIAYAVVELNDVRLYAYDKAGRIDAVSAVRTHLNVDSCGTDICATVKDYDLFATELPTLANGDNEKIWFSDISSYFIYTSIPEDKAYIEASPILLIKSQKNPTEVAGMKEAHRLDSISLCELGGWLQETMDSLDDPAVGDKSVLSELIVEQQAIYFRSVHPTNKGLSFGTISSFGANGAVIHYTSSNETDIPITNQGIFLLDSGGQYLQGTCDITRSFHFGEPTNFMKEAYTRVLMGHINLVLATFRTGVYGREIDAHARQPLWEGGLDYRHGTGHGIGHFLNVHEGPASISLGYSSRHDPIYTGMFFSDEPGYYEDGEFGIRIENVMFAKEAATEHQFNDYTYMTFEMISMVPFEPTLIDFTLMTTKQIEWYNTYNEQINTVIKPELSQRGKEWVEMKTKYVDPQTGAAAPLVTSFIFVIMTSFVAMFLQ</sequence>
<organism evidence="7 8">
    <name type="scientific">Strongylocentrotus purpuratus</name>
    <name type="common">Purple sea urchin</name>
    <dbReference type="NCBI Taxonomy" id="7668"/>
    <lineage>
        <taxon>Eukaryota</taxon>
        <taxon>Metazoa</taxon>
        <taxon>Echinodermata</taxon>
        <taxon>Eleutherozoa</taxon>
        <taxon>Echinozoa</taxon>
        <taxon>Echinoidea</taxon>
        <taxon>Euechinoidea</taxon>
        <taxon>Echinacea</taxon>
        <taxon>Camarodonta</taxon>
        <taxon>Echinidea</taxon>
        <taxon>Strongylocentrotidae</taxon>
        <taxon>Strongylocentrotus</taxon>
    </lineage>
</organism>
<keyword evidence="2" id="KW-0812">Transmembrane</keyword>
<evidence type="ECO:0000256" key="2">
    <source>
        <dbReference type="SAM" id="Phobius"/>
    </source>
</evidence>
<dbReference type="Gene3D" id="3.40.350.10">
    <property type="entry name" value="Creatinase/prolidase N-terminal domain"/>
    <property type="match status" value="2"/>
</dbReference>
<feature type="domain" description="Peptidase M24 C-terminal" evidence="6">
    <location>
        <begin position="633"/>
        <end position="690"/>
    </location>
</feature>
<dbReference type="GO" id="GO:0070006">
    <property type="term" value="F:metalloaminopeptidase activity"/>
    <property type="evidence" value="ECO:0007669"/>
    <property type="project" value="InterPro"/>
</dbReference>
<dbReference type="SUPFAM" id="SSF55920">
    <property type="entry name" value="Creatinase/aminopeptidase"/>
    <property type="match status" value="1"/>
</dbReference>
<evidence type="ECO:0000259" key="6">
    <source>
        <dbReference type="Pfam" id="PF16188"/>
    </source>
</evidence>
<feature type="domain" description="Peptidase M24" evidence="4">
    <location>
        <begin position="396"/>
        <end position="618"/>
    </location>
</feature>
<dbReference type="FunFam" id="3.90.230.10:FF:000009">
    <property type="entry name" value="xaa-Pro aminopeptidase 2"/>
    <property type="match status" value="1"/>
</dbReference>
<evidence type="ECO:0000256" key="1">
    <source>
        <dbReference type="ARBA" id="ARBA00008766"/>
    </source>
</evidence>
<keyword evidence="8" id="KW-1185">Reference proteome</keyword>
<reference evidence="7" key="2">
    <citation type="submission" date="2021-01" db="UniProtKB">
        <authorList>
            <consortium name="EnsemblMetazoa"/>
        </authorList>
    </citation>
    <scope>IDENTIFICATION</scope>
</reference>
<dbReference type="PANTHER" id="PTHR43763">
    <property type="entry name" value="XAA-PRO AMINOPEPTIDASE 1"/>
    <property type="match status" value="1"/>
</dbReference>
<dbReference type="AlphaFoldDB" id="A0A7M7PKU6"/>
<comment type="similarity">
    <text evidence="1">Belongs to the peptidase M24B family.</text>
</comment>
<keyword evidence="2" id="KW-0472">Membrane</keyword>
<dbReference type="InterPro" id="IPR000994">
    <property type="entry name" value="Pept_M24"/>
</dbReference>
<feature type="domain" description="Creatinase N-terminal" evidence="5">
    <location>
        <begin position="68"/>
        <end position="200"/>
    </location>
</feature>
<dbReference type="EnsemblMetazoa" id="XM_030995054">
    <property type="protein sequence ID" value="XP_030850914"/>
    <property type="gene ID" value="LOC589972"/>
</dbReference>
<dbReference type="Gene3D" id="3.90.230.10">
    <property type="entry name" value="Creatinase/methionine aminopeptidase superfamily"/>
    <property type="match status" value="1"/>
</dbReference>
<keyword evidence="2" id="KW-1133">Transmembrane helix</keyword>
<name>A0A7M7PKU6_STRPU</name>
<dbReference type="InterPro" id="IPR036005">
    <property type="entry name" value="Creatinase/aminopeptidase-like"/>
</dbReference>
<dbReference type="InterPro" id="IPR029149">
    <property type="entry name" value="Creatin/AminoP/Spt16_N"/>
</dbReference>
<dbReference type="FunFam" id="3.40.350.10:FF:000073">
    <property type="entry name" value="Transporter"/>
    <property type="match status" value="1"/>
</dbReference>
<evidence type="ECO:0008006" key="9">
    <source>
        <dbReference type="Google" id="ProtNLM"/>
    </source>
</evidence>
<protein>
    <recommendedName>
        <fullName evidence="9">Xaa-Pro aminopeptidase 1</fullName>
    </recommendedName>
</protein>
<dbReference type="PANTHER" id="PTHR43763:SF18">
    <property type="entry name" value="XAA-PRO AMINOPEPTIDASE 1"/>
    <property type="match status" value="1"/>
</dbReference>
<keyword evidence="3" id="KW-0732">Signal</keyword>
<dbReference type="Proteomes" id="UP000007110">
    <property type="component" value="Unassembled WGS sequence"/>
</dbReference>
<dbReference type="InParanoid" id="A0A7M7PKU6"/>
<dbReference type="InterPro" id="IPR032416">
    <property type="entry name" value="Peptidase_M24_C"/>
</dbReference>
<dbReference type="Pfam" id="PF01321">
    <property type="entry name" value="Creatinase_N"/>
    <property type="match status" value="1"/>
</dbReference>
<accession>A0A7M7PKU6</accession>
<evidence type="ECO:0000313" key="8">
    <source>
        <dbReference type="Proteomes" id="UP000007110"/>
    </source>
</evidence>
<dbReference type="InterPro" id="IPR000587">
    <property type="entry name" value="Creatinase_N"/>
</dbReference>
<feature type="chain" id="PRO_5029485633" description="Xaa-Pro aminopeptidase 1" evidence="3">
    <location>
        <begin position="20"/>
        <end position="720"/>
    </location>
</feature>
<dbReference type="InterPro" id="IPR050422">
    <property type="entry name" value="X-Pro_aminopeptidase_P"/>
</dbReference>
<dbReference type="SUPFAM" id="SSF53092">
    <property type="entry name" value="Creatinase/prolidase N-terminal domain"/>
    <property type="match status" value="1"/>
</dbReference>
<dbReference type="OMA" id="AICGHID"/>
<evidence type="ECO:0000313" key="7">
    <source>
        <dbReference type="EnsemblMetazoa" id="XP_030850914"/>
    </source>
</evidence>
<evidence type="ECO:0000256" key="3">
    <source>
        <dbReference type="SAM" id="SignalP"/>
    </source>
</evidence>
<dbReference type="Pfam" id="PF00557">
    <property type="entry name" value="Peptidase_M24"/>
    <property type="match status" value="1"/>
</dbReference>
<feature type="transmembrane region" description="Helical" evidence="2">
    <location>
        <begin position="698"/>
        <end position="719"/>
    </location>
</feature>
<evidence type="ECO:0000259" key="4">
    <source>
        <dbReference type="Pfam" id="PF00557"/>
    </source>
</evidence>
<dbReference type="Pfam" id="PF16189">
    <property type="entry name" value="Creatinase_N_2"/>
    <property type="match status" value="1"/>
</dbReference>
<dbReference type="RefSeq" id="XP_030850914.1">
    <property type="nucleotide sequence ID" value="XM_030995054.1"/>
</dbReference>
<proteinExistence type="inferred from homology"/>
<dbReference type="OrthoDB" id="9995434at2759"/>
<evidence type="ECO:0000259" key="5">
    <source>
        <dbReference type="Pfam" id="PF01321"/>
    </source>
</evidence>
<feature type="signal peptide" evidence="3">
    <location>
        <begin position="1"/>
        <end position="19"/>
    </location>
</feature>
<dbReference type="Pfam" id="PF16188">
    <property type="entry name" value="Peptidase_M24_C"/>
    <property type="match status" value="1"/>
</dbReference>
<dbReference type="KEGG" id="spu:589972"/>
<dbReference type="GeneID" id="589972"/>
<reference evidence="8" key="1">
    <citation type="submission" date="2015-02" db="EMBL/GenBank/DDBJ databases">
        <title>Genome sequencing for Strongylocentrotus purpuratus.</title>
        <authorList>
            <person name="Murali S."/>
            <person name="Liu Y."/>
            <person name="Vee V."/>
            <person name="English A."/>
            <person name="Wang M."/>
            <person name="Skinner E."/>
            <person name="Han Y."/>
            <person name="Muzny D.M."/>
            <person name="Worley K.C."/>
            <person name="Gibbs R.A."/>
        </authorList>
    </citation>
    <scope>NUCLEOTIDE SEQUENCE</scope>
</reference>
<dbReference type="CDD" id="cd01085">
    <property type="entry name" value="APP"/>
    <property type="match status" value="1"/>
</dbReference>